<evidence type="ECO:0000313" key="1">
    <source>
        <dbReference type="EMBL" id="KAG7394583.1"/>
    </source>
</evidence>
<accession>A0A8T1WRQ0</accession>
<dbReference type="OrthoDB" id="195103at2759"/>
<dbReference type="Proteomes" id="UP000693981">
    <property type="component" value="Unassembled WGS sequence"/>
</dbReference>
<evidence type="ECO:0000313" key="2">
    <source>
        <dbReference type="Proteomes" id="UP000693981"/>
    </source>
</evidence>
<reference evidence="1" key="1">
    <citation type="submission" date="2021-02" db="EMBL/GenBank/DDBJ databases">
        <authorList>
            <person name="Palmer J.M."/>
        </authorList>
    </citation>
    <scope>NUCLEOTIDE SEQUENCE</scope>
    <source>
        <strain evidence="1">SCRP23</strain>
    </source>
</reference>
<sequence length="287" mass="30765">MGGVKCSTAEPGEVFEHVEWSRLVLKLPGIERESLVGDGGSGPIDVLIQSWSDTLTGYSLSVQRLHLLQIAEAETSLEIIVAVEAYFAEASNSRLEKSLTDAVHEVVGAAESKLNELLDELGGSAAGDAEAKNENEKLADLVTTSSFRQALARQFERVNLLDGALSSCLLDVSIADPPFRSTRAVPCPVGSDAAAGAASCVECSWFTYACQGFWEDVSIAACAGILLMRKIYKKLRRVWVGDREVQERIESEALLAAVRAHGRTFDGVQYAPMGAISADTIVPTTDT</sequence>
<name>A0A8T1WRQ0_9STRA</name>
<comment type="caution">
    <text evidence="1">The sequence shown here is derived from an EMBL/GenBank/DDBJ whole genome shotgun (WGS) entry which is preliminary data.</text>
</comment>
<proteinExistence type="predicted"/>
<dbReference type="AlphaFoldDB" id="A0A8T1WRQ0"/>
<gene>
    <name evidence="1" type="ORF">PHYBOEH_005001</name>
</gene>
<dbReference type="EMBL" id="JAGDFL010000264">
    <property type="protein sequence ID" value="KAG7394583.1"/>
    <property type="molecule type" value="Genomic_DNA"/>
</dbReference>
<keyword evidence="2" id="KW-1185">Reference proteome</keyword>
<organism evidence="1 2">
    <name type="scientific">Phytophthora boehmeriae</name>
    <dbReference type="NCBI Taxonomy" id="109152"/>
    <lineage>
        <taxon>Eukaryota</taxon>
        <taxon>Sar</taxon>
        <taxon>Stramenopiles</taxon>
        <taxon>Oomycota</taxon>
        <taxon>Peronosporomycetes</taxon>
        <taxon>Peronosporales</taxon>
        <taxon>Peronosporaceae</taxon>
        <taxon>Phytophthora</taxon>
    </lineage>
</organism>
<protein>
    <submittedName>
        <fullName evidence="1">Uncharacterized protein</fullName>
    </submittedName>
</protein>